<dbReference type="GO" id="GO:0001680">
    <property type="term" value="P:tRNA 3'-terminal CCA addition"/>
    <property type="evidence" value="ECO:0007669"/>
    <property type="project" value="UniProtKB-ARBA"/>
</dbReference>
<feature type="compositionally biased region" description="Basic and acidic residues" evidence="5">
    <location>
        <begin position="621"/>
        <end position="633"/>
    </location>
</feature>
<evidence type="ECO:0000256" key="4">
    <source>
        <dbReference type="RuleBase" id="RU003953"/>
    </source>
</evidence>
<dbReference type="CDD" id="cd05398">
    <property type="entry name" value="NT_ClassII-CCAase"/>
    <property type="match status" value="1"/>
</dbReference>
<evidence type="ECO:0000313" key="8">
    <source>
        <dbReference type="EMBL" id="PWA63822.1"/>
    </source>
</evidence>
<dbReference type="STRING" id="35608.A0A2U1MRG1"/>
<dbReference type="Proteomes" id="UP000245207">
    <property type="component" value="Unassembled WGS sequence"/>
</dbReference>
<evidence type="ECO:0000256" key="5">
    <source>
        <dbReference type="SAM" id="MobiDB-lite"/>
    </source>
</evidence>
<protein>
    <submittedName>
        <fullName evidence="8">Polynucleotide adenylyltransferase family protein</fullName>
    </submittedName>
</protein>
<feature type="region of interest" description="Disordered" evidence="5">
    <location>
        <begin position="583"/>
        <end position="712"/>
    </location>
</feature>
<comment type="similarity">
    <text evidence="1 4">Belongs to the tRNA nucleotidyltransferase/poly(A) polymerase family.</text>
</comment>
<dbReference type="GO" id="GO:0003723">
    <property type="term" value="F:RNA binding"/>
    <property type="evidence" value="ECO:0007669"/>
    <property type="project" value="UniProtKB-KW"/>
</dbReference>
<dbReference type="InterPro" id="IPR052191">
    <property type="entry name" value="tRNA_ntf/polyA_polymerase_I"/>
</dbReference>
<proteinExistence type="inferred from homology"/>
<gene>
    <name evidence="8" type="ORF">CTI12_AA334460</name>
</gene>
<feature type="compositionally biased region" description="Polar residues" evidence="5">
    <location>
        <begin position="590"/>
        <end position="616"/>
    </location>
</feature>
<dbReference type="PANTHER" id="PTHR43051">
    <property type="entry name" value="POLYNUCLEOTIDE ADENYLYLTRANSFERASE FAMILY PROTEIN"/>
    <property type="match status" value="1"/>
</dbReference>
<reference evidence="8 9" key="1">
    <citation type="journal article" date="2018" name="Mol. Plant">
        <title>The genome of Artemisia annua provides insight into the evolution of Asteraceae family and artemisinin biosynthesis.</title>
        <authorList>
            <person name="Shen Q."/>
            <person name="Zhang L."/>
            <person name="Liao Z."/>
            <person name="Wang S."/>
            <person name="Yan T."/>
            <person name="Shi P."/>
            <person name="Liu M."/>
            <person name="Fu X."/>
            <person name="Pan Q."/>
            <person name="Wang Y."/>
            <person name="Lv Z."/>
            <person name="Lu X."/>
            <person name="Zhang F."/>
            <person name="Jiang W."/>
            <person name="Ma Y."/>
            <person name="Chen M."/>
            <person name="Hao X."/>
            <person name="Li L."/>
            <person name="Tang Y."/>
            <person name="Lv G."/>
            <person name="Zhou Y."/>
            <person name="Sun X."/>
            <person name="Brodelius P.E."/>
            <person name="Rose J.K.C."/>
            <person name="Tang K."/>
        </authorList>
    </citation>
    <scope>NUCLEOTIDE SEQUENCE [LARGE SCALE GENOMIC DNA]</scope>
    <source>
        <strain evidence="9">cv. Huhao1</strain>
        <tissue evidence="8">Leaf</tissue>
    </source>
</reference>
<evidence type="ECO:0000256" key="2">
    <source>
        <dbReference type="ARBA" id="ARBA00022679"/>
    </source>
</evidence>
<evidence type="ECO:0000256" key="3">
    <source>
        <dbReference type="ARBA" id="ARBA00022741"/>
    </source>
</evidence>
<dbReference type="OrthoDB" id="445712at2759"/>
<dbReference type="Pfam" id="PF12627">
    <property type="entry name" value="PolyA_pol_RNAbd"/>
    <property type="match status" value="1"/>
</dbReference>
<dbReference type="Gene3D" id="1.10.3090.10">
    <property type="entry name" value="cca-adding enzyme, domain 2"/>
    <property type="match status" value="1"/>
</dbReference>
<dbReference type="AlphaFoldDB" id="A0A2U1MRG1"/>
<feature type="domain" description="tRNA nucleotidyltransferase/poly(A) polymerase RNA and SrmB- binding" evidence="7">
    <location>
        <begin position="240"/>
        <end position="301"/>
    </location>
</feature>
<keyword evidence="4" id="KW-0694">RNA-binding</keyword>
<organism evidence="8 9">
    <name type="scientific">Artemisia annua</name>
    <name type="common">Sweet wormwood</name>
    <dbReference type="NCBI Taxonomy" id="35608"/>
    <lineage>
        <taxon>Eukaryota</taxon>
        <taxon>Viridiplantae</taxon>
        <taxon>Streptophyta</taxon>
        <taxon>Embryophyta</taxon>
        <taxon>Tracheophyta</taxon>
        <taxon>Spermatophyta</taxon>
        <taxon>Magnoliopsida</taxon>
        <taxon>eudicotyledons</taxon>
        <taxon>Gunneridae</taxon>
        <taxon>Pentapetalae</taxon>
        <taxon>asterids</taxon>
        <taxon>campanulids</taxon>
        <taxon>Asterales</taxon>
        <taxon>Asteraceae</taxon>
        <taxon>Asteroideae</taxon>
        <taxon>Anthemideae</taxon>
        <taxon>Artemisiinae</taxon>
        <taxon>Artemisia</taxon>
    </lineage>
</organism>
<keyword evidence="8" id="KW-0548">Nucleotidyltransferase</keyword>
<dbReference type="EMBL" id="PKPP01004555">
    <property type="protein sequence ID" value="PWA63822.1"/>
    <property type="molecule type" value="Genomic_DNA"/>
</dbReference>
<evidence type="ECO:0000313" key="9">
    <source>
        <dbReference type="Proteomes" id="UP000245207"/>
    </source>
</evidence>
<dbReference type="InterPro" id="IPR032828">
    <property type="entry name" value="PolyA_RNA-bd"/>
</dbReference>
<dbReference type="SUPFAM" id="SSF81301">
    <property type="entry name" value="Nucleotidyltransferase"/>
    <property type="match status" value="1"/>
</dbReference>
<dbReference type="GO" id="GO:0016779">
    <property type="term" value="F:nucleotidyltransferase activity"/>
    <property type="evidence" value="ECO:0007669"/>
    <property type="project" value="UniProtKB-KW"/>
</dbReference>
<evidence type="ECO:0000259" key="6">
    <source>
        <dbReference type="Pfam" id="PF01743"/>
    </source>
</evidence>
<dbReference type="GO" id="GO:0000166">
    <property type="term" value="F:nucleotide binding"/>
    <property type="evidence" value="ECO:0007669"/>
    <property type="project" value="UniProtKB-KW"/>
</dbReference>
<dbReference type="Pfam" id="PF01743">
    <property type="entry name" value="PolyA_pol"/>
    <property type="match status" value="1"/>
</dbReference>
<evidence type="ECO:0000259" key="7">
    <source>
        <dbReference type="Pfam" id="PF12627"/>
    </source>
</evidence>
<sequence length="712" mass="80662">MTTSITHKHNPFLTHIITLFSSQCFYHKFVEVGPKPRARNNKDSIVEPEKWKKMDSRSLGITRTMIPSSPYTLLKILRTKGFEAYLVGGCVRDLILNRIPKDFDVITTADLHQVKKQFHRCVIIGRRFPICKVSIKGSDIEVSSFKTLAKHSEDKERFLQSQMPKGFDKSDLRLWKNSMHRDFTVNSLFFDPLNFKIYDYNNAMKDLLDLKLRTLVPAHLSFTEDCARILRGLRIAARLGLSFSKDIEAAIHKQAPSLLNLATSRIMMEVDYMLSYGAAESSLRLLQRFRILEILLPFQAAYISRQTTEYGESPMMLMKLLSYLDKIVSCDQPSACRLWIGLLAFHQALIEEPQHPYVVLTFASVLYHQSWEHGLEFARKSGQRIVNFEPETLDPSTFISVNEVARKVDDLAKKVIDSCNMLVDTDGLHQTMLKYPDFPCSGLVFIPKNSAQSAAQLFHVLIQKGKSCDEGRSSFEINHQLLGKGDTSETRFALGKIILNTLGCGIDEGNDNHPASLTPFELNYQQSKSHSPKKPKLNPKSSISNQNAATEIKIEDIEVVVSKQHVEVLDASSCLEMEDCTMEKPEEVSAPQSPTQKSNNVKKQELNTKSSNSIKQNAAAERFEDHTIEKPEETSMSQSPMQDLIHTVETITGKEKLPSQLEAQKSKESRDVHVDVHAEVQVDQSTTKKQSVNTVNQEPKRKRVLSLSSLFK</sequence>
<evidence type="ECO:0000256" key="1">
    <source>
        <dbReference type="ARBA" id="ARBA00007265"/>
    </source>
</evidence>
<feature type="compositionally biased region" description="Basic and acidic residues" evidence="5">
    <location>
        <begin position="664"/>
        <end position="680"/>
    </location>
</feature>
<dbReference type="SUPFAM" id="SSF81891">
    <property type="entry name" value="Poly A polymerase C-terminal region-like"/>
    <property type="match status" value="1"/>
</dbReference>
<keyword evidence="3" id="KW-0547">Nucleotide-binding</keyword>
<accession>A0A2U1MRG1</accession>
<keyword evidence="2 4" id="KW-0808">Transferase</keyword>
<name>A0A2U1MRG1_ARTAN</name>
<dbReference type="Gene3D" id="3.30.460.10">
    <property type="entry name" value="Beta Polymerase, domain 2"/>
    <property type="match status" value="1"/>
</dbReference>
<dbReference type="InterPro" id="IPR043519">
    <property type="entry name" value="NT_sf"/>
</dbReference>
<feature type="region of interest" description="Disordered" evidence="5">
    <location>
        <begin position="525"/>
        <end position="544"/>
    </location>
</feature>
<feature type="domain" description="Poly A polymerase head" evidence="6">
    <location>
        <begin position="84"/>
        <end position="212"/>
    </location>
</feature>
<comment type="caution">
    <text evidence="8">The sequence shown here is derived from an EMBL/GenBank/DDBJ whole genome shotgun (WGS) entry which is preliminary data.</text>
</comment>
<keyword evidence="9" id="KW-1185">Reference proteome</keyword>
<feature type="compositionally biased region" description="Polar residues" evidence="5">
    <location>
        <begin position="682"/>
        <end position="697"/>
    </location>
</feature>
<dbReference type="InterPro" id="IPR002646">
    <property type="entry name" value="PolA_pol_head_dom"/>
</dbReference>
<dbReference type="PANTHER" id="PTHR43051:SF1">
    <property type="entry name" value="POLYNUCLEOTIDE ADENYLYLTRANSFERASE FAMILY PROTEIN"/>
    <property type="match status" value="1"/>
</dbReference>